<evidence type="ECO:0000313" key="11">
    <source>
        <dbReference type="Proteomes" id="UP000553706"/>
    </source>
</evidence>
<dbReference type="Pfam" id="PF07690">
    <property type="entry name" value="MFS_1"/>
    <property type="match status" value="1"/>
</dbReference>
<feature type="transmembrane region" description="Helical" evidence="8">
    <location>
        <begin position="337"/>
        <end position="357"/>
    </location>
</feature>
<feature type="transmembrane region" description="Helical" evidence="8">
    <location>
        <begin position="12"/>
        <end position="34"/>
    </location>
</feature>
<dbReference type="PROSITE" id="PS00216">
    <property type="entry name" value="SUGAR_TRANSPORT_1"/>
    <property type="match status" value="1"/>
</dbReference>
<keyword evidence="6 8" id="KW-1133">Transmembrane helix</keyword>
<evidence type="ECO:0000256" key="8">
    <source>
        <dbReference type="SAM" id="Phobius"/>
    </source>
</evidence>
<evidence type="ECO:0000259" key="9">
    <source>
        <dbReference type="PROSITE" id="PS50850"/>
    </source>
</evidence>
<dbReference type="InterPro" id="IPR036259">
    <property type="entry name" value="MFS_trans_sf"/>
</dbReference>
<evidence type="ECO:0000256" key="5">
    <source>
        <dbReference type="ARBA" id="ARBA00022692"/>
    </source>
</evidence>
<dbReference type="RefSeq" id="WP_183267095.1">
    <property type="nucleotide sequence ID" value="NZ_JACHFJ010000012.1"/>
</dbReference>
<feature type="domain" description="Major facilitator superfamily (MFS) profile" evidence="9">
    <location>
        <begin position="12"/>
        <end position="390"/>
    </location>
</feature>
<feature type="transmembrane region" description="Helical" evidence="8">
    <location>
        <begin position="215"/>
        <end position="237"/>
    </location>
</feature>
<dbReference type="PROSITE" id="PS50850">
    <property type="entry name" value="MFS"/>
    <property type="match status" value="1"/>
</dbReference>
<evidence type="ECO:0000256" key="3">
    <source>
        <dbReference type="ARBA" id="ARBA00022448"/>
    </source>
</evidence>
<dbReference type="Gene3D" id="1.20.1250.20">
    <property type="entry name" value="MFS general substrate transporter like domains"/>
    <property type="match status" value="1"/>
</dbReference>
<dbReference type="GO" id="GO:0005886">
    <property type="term" value="C:plasma membrane"/>
    <property type="evidence" value="ECO:0007669"/>
    <property type="project" value="UniProtKB-SubCell"/>
</dbReference>
<keyword evidence="11" id="KW-1185">Reference proteome</keyword>
<dbReference type="SUPFAM" id="SSF103473">
    <property type="entry name" value="MFS general substrate transporter"/>
    <property type="match status" value="1"/>
</dbReference>
<evidence type="ECO:0000313" key="10">
    <source>
        <dbReference type="EMBL" id="MBB5374078.1"/>
    </source>
</evidence>
<evidence type="ECO:0000256" key="6">
    <source>
        <dbReference type="ARBA" id="ARBA00022989"/>
    </source>
</evidence>
<evidence type="ECO:0000256" key="1">
    <source>
        <dbReference type="ARBA" id="ARBA00004651"/>
    </source>
</evidence>
<dbReference type="PANTHER" id="PTHR43271:SF2">
    <property type="entry name" value="BLL2771 PROTEIN"/>
    <property type="match status" value="1"/>
</dbReference>
<comment type="caution">
    <text evidence="10">The sequence shown here is derived from an EMBL/GenBank/DDBJ whole genome shotgun (WGS) entry which is preliminary data.</text>
</comment>
<feature type="transmembrane region" description="Helical" evidence="8">
    <location>
        <begin position="78"/>
        <end position="101"/>
    </location>
</feature>
<keyword evidence="4" id="KW-1003">Cell membrane</keyword>
<name>A0A840VDZ3_9PROT</name>
<dbReference type="GO" id="GO:0022857">
    <property type="term" value="F:transmembrane transporter activity"/>
    <property type="evidence" value="ECO:0007669"/>
    <property type="project" value="InterPro"/>
</dbReference>
<dbReference type="InterPro" id="IPR020846">
    <property type="entry name" value="MFS_dom"/>
</dbReference>
<feature type="transmembrane region" description="Helical" evidence="8">
    <location>
        <begin position="249"/>
        <end position="268"/>
    </location>
</feature>
<keyword evidence="3" id="KW-0813">Transport</keyword>
<protein>
    <submittedName>
        <fullName evidence="10">Putative MFS family arabinose efflux permease</fullName>
    </submittedName>
</protein>
<dbReference type="PANTHER" id="PTHR43271">
    <property type="entry name" value="BLL2771 PROTEIN"/>
    <property type="match status" value="1"/>
</dbReference>
<evidence type="ECO:0000256" key="2">
    <source>
        <dbReference type="ARBA" id="ARBA00008335"/>
    </source>
</evidence>
<dbReference type="AlphaFoldDB" id="A0A840VDZ3"/>
<feature type="transmembrane region" description="Helical" evidence="8">
    <location>
        <begin position="280"/>
        <end position="297"/>
    </location>
</feature>
<reference evidence="10 11" key="1">
    <citation type="submission" date="2020-08" db="EMBL/GenBank/DDBJ databases">
        <title>Genomic Encyclopedia of Type Strains, Phase IV (KMG-IV): sequencing the most valuable type-strain genomes for metagenomic binning, comparative biology and taxonomic classification.</title>
        <authorList>
            <person name="Goeker M."/>
        </authorList>
    </citation>
    <scope>NUCLEOTIDE SEQUENCE [LARGE SCALE GENOMIC DNA]</scope>
    <source>
        <strain evidence="10 11">DSM 27026</strain>
    </source>
</reference>
<keyword evidence="7 8" id="KW-0472">Membrane</keyword>
<accession>A0A840VDZ3</accession>
<feature type="transmembrane region" description="Helical" evidence="8">
    <location>
        <begin position="303"/>
        <end position="325"/>
    </location>
</feature>
<dbReference type="InterPro" id="IPR011701">
    <property type="entry name" value="MFS"/>
</dbReference>
<comment type="similarity">
    <text evidence="2">Belongs to the major facilitator superfamily.</text>
</comment>
<dbReference type="InterPro" id="IPR005829">
    <property type="entry name" value="Sugar_transporter_CS"/>
</dbReference>
<feature type="transmembrane region" description="Helical" evidence="8">
    <location>
        <begin position="107"/>
        <end position="125"/>
    </location>
</feature>
<feature type="transmembrane region" description="Helical" evidence="8">
    <location>
        <begin position="164"/>
        <end position="186"/>
    </location>
</feature>
<dbReference type="Proteomes" id="UP000553706">
    <property type="component" value="Unassembled WGS sequence"/>
</dbReference>
<evidence type="ECO:0000256" key="4">
    <source>
        <dbReference type="ARBA" id="ARBA00022475"/>
    </source>
</evidence>
<dbReference type="CDD" id="cd17324">
    <property type="entry name" value="MFS_NepI_like"/>
    <property type="match status" value="1"/>
</dbReference>
<gene>
    <name evidence="10" type="ORF">HNP71_002348</name>
</gene>
<sequence>MIDARQSWSRQITLAAAAAGFLTFTNMWCTQALLPVLGTALHATPAQTGLTVTAPLAATAAMAPLIGAISDRFGRKRFIAGAALLLVIPTLLAAASVNLPMLIACRFAQGLLLPFIFIVTIAYMGDELAGMAVTRLAGIYTAGTILGGFSGRFIAGLATEAFGWRAAFVCIGLVTLVMALVVSALLPKERNFNPVRGIGGALRSFPTHLSNPRLLATYVVGFGVLFSLVTVFTFINFRLAEAPYNLGPAALGGIFVVYLGGVAISPVAGRLAAQYGHRPVMAGALLPVFAGLALTLAQPLWAIGLGLLLICCGLFTQQSIATGYTSLSARTAKSTAVGLYVTCYYVGGSIGGTLPAGVWHSHGWPGCVAVTAAMQLLAFAVAMLFWRPLGPRA</sequence>
<feature type="transmembrane region" description="Helical" evidence="8">
    <location>
        <begin position="363"/>
        <end position="386"/>
    </location>
</feature>
<proteinExistence type="inferred from homology"/>
<feature type="transmembrane region" description="Helical" evidence="8">
    <location>
        <begin position="46"/>
        <end position="66"/>
    </location>
</feature>
<organism evidence="10 11">
    <name type="scientific">Acidocella aromatica</name>
    <dbReference type="NCBI Taxonomy" id="1303579"/>
    <lineage>
        <taxon>Bacteria</taxon>
        <taxon>Pseudomonadati</taxon>
        <taxon>Pseudomonadota</taxon>
        <taxon>Alphaproteobacteria</taxon>
        <taxon>Acetobacterales</taxon>
        <taxon>Acidocellaceae</taxon>
        <taxon>Acidocella</taxon>
    </lineage>
</organism>
<comment type="subcellular location">
    <subcellularLocation>
        <location evidence="1">Cell membrane</location>
        <topology evidence="1">Multi-pass membrane protein</topology>
    </subcellularLocation>
</comment>
<keyword evidence="5 8" id="KW-0812">Transmembrane</keyword>
<evidence type="ECO:0000256" key="7">
    <source>
        <dbReference type="ARBA" id="ARBA00023136"/>
    </source>
</evidence>
<feature type="transmembrane region" description="Helical" evidence="8">
    <location>
        <begin position="137"/>
        <end position="158"/>
    </location>
</feature>
<dbReference type="EMBL" id="JACHFJ010000012">
    <property type="protein sequence ID" value="MBB5374078.1"/>
    <property type="molecule type" value="Genomic_DNA"/>
</dbReference>